<dbReference type="GeneID" id="54465684"/>
<dbReference type="Proteomes" id="UP000504636">
    <property type="component" value="Unplaced"/>
</dbReference>
<protein>
    <submittedName>
        <fullName evidence="1 3">Uncharacterized protein</fullName>
    </submittedName>
</protein>
<gene>
    <name evidence="1 3" type="ORF">BDZ99DRAFT_514067</name>
</gene>
<accession>A0A6A6ZC13</accession>
<dbReference type="AlphaFoldDB" id="A0A6A6ZC13"/>
<evidence type="ECO:0000313" key="2">
    <source>
        <dbReference type="Proteomes" id="UP000504636"/>
    </source>
</evidence>
<dbReference type="EMBL" id="MU003692">
    <property type="protein sequence ID" value="KAF2817854.1"/>
    <property type="molecule type" value="Genomic_DNA"/>
</dbReference>
<reference evidence="1 3" key="1">
    <citation type="journal article" date="2020" name="Stud. Mycol.">
        <title>101 Dothideomycetes genomes: a test case for predicting lifestyles and emergence of pathogens.</title>
        <authorList>
            <person name="Haridas S."/>
            <person name="Albert R."/>
            <person name="Binder M."/>
            <person name="Bloem J."/>
            <person name="Labutti K."/>
            <person name="Salamov A."/>
            <person name="Andreopoulos B."/>
            <person name="Baker S."/>
            <person name="Barry K."/>
            <person name="Bills G."/>
            <person name="Bluhm B."/>
            <person name="Cannon C."/>
            <person name="Castanera R."/>
            <person name="Culley D."/>
            <person name="Daum C."/>
            <person name="Ezra D."/>
            <person name="Gonzalez J."/>
            <person name="Henrissat B."/>
            <person name="Kuo A."/>
            <person name="Liang C."/>
            <person name="Lipzen A."/>
            <person name="Lutzoni F."/>
            <person name="Magnuson J."/>
            <person name="Mondo S."/>
            <person name="Nolan M."/>
            <person name="Ohm R."/>
            <person name="Pangilinan J."/>
            <person name="Park H.-J."/>
            <person name="Ramirez L."/>
            <person name="Alfaro M."/>
            <person name="Sun H."/>
            <person name="Tritt A."/>
            <person name="Yoshinaga Y."/>
            <person name="Zwiers L.-H."/>
            <person name="Turgeon B."/>
            <person name="Goodwin S."/>
            <person name="Spatafora J."/>
            <person name="Crous P."/>
            <person name="Grigoriev I."/>
        </authorList>
    </citation>
    <scope>NUCLEOTIDE SEQUENCE</scope>
    <source>
        <strain evidence="1 3">CBS 304.34</strain>
    </source>
</reference>
<proteinExistence type="predicted"/>
<evidence type="ECO:0000313" key="3">
    <source>
        <dbReference type="RefSeq" id="XP_033584818.1"/>
    </source>
</evidence>
<keyword evidence="2" id="KW-1185">Reference proteome</keyword>
<dbReference type="RefSeq" id="XP_033584818.1">
    <property type="nucleotide sequence ID" value="XM_033724791.1"/>
</dbReference>
<reference evidence="3" key="2">
    <citation type="submission" date="2020-04" db="EMBL/GenBank/DDBJ databases">
        <authorList>
            <consortium name="NCBI Genome Project"/>
        </authorList>
    </citation>
    <scope>NUCLEOTIDE SEQUENCE</scope>
    <source>
        <strain evidence="3">CBS 304.34</strain>
    </source>
</reference>
<sequence>MSTVRPNDLDPAIHREEQERTPRIFVKGRSQCVFSKLQITSRLWLDISEGVILYDGRKKERPSAPTIDNCLLSVICQSSERRVSPFVGRIPWFLSFWNALPLFHLILLDHTDLFLSSARNHMRVMRALLVLRAAFHSTVSMSATFTSAS</sequence>
<name>A0A6A6ZC13_9PEZI</name>
<organism evidence="1">
    <name type="scientific">Mytilinidion resinicola</name>
    <dbReference type="NCBI Taxonomy" id="574789"/>
    <lineage>
        <taxon>Eukaryota</taxon>
        <taxon>Fungi</taxon>
        <taxon>Dikarya</taxon>
        <taxon>Ascomycota</taxon>
        <taxon>Pezizomycotina</taxon>
        <taxon>Dothideomycetes</taxon>
        <taxon>Pleosporomycetidae</taxon>
        <taxon>Mytilinidiales</taxon>
        <taxon>Mytilinidiaceae</taxon>
        <taxon>Mytilinidion</taxon>
    </lineage>
</organism>
<reference evidence="3" key="3">
    <citation type="submission" date="2025-04" db="UniProtKB">
        <authorList>
            <consortium name="RefSeq"/>
        </authorList>
    </citation>
    <scope>IDENTIFICATION</scope>
    <source>
        <strain evidence="3">CBS 304.34</strain>
    </source>
</reference>
<evidence type="ECO:0000313" key="1">
    <source>
        <dbReference type="EMBL" id="KAF2817854.1"/>
    </source>
</evidence>